<dbReference type="EMBL" id="JASBWV010000005">
    <property type="protein sequence ID" value="KAJ9126280.1"/>
    <property type="molecule type" value="Genomic_DNA"/>
</dbReference>
<gene>
    <name evidence="1" type="ORF">QFC24_002012</name>
</gene>
<name>A0ACC2XQH7_9TREE</name>
<sequence>MAFLNNPAVNHFVHLTILGALLFFSFVTLAISAGFIAKGKHIYFGKSLDCSTFAEGYYYDAAGLILAESIFCLIVTPTYLFFNIFGNMYQGRKNSIMFELIVFSILFILSLSGAAALSSDGEQFDCGSKACELGKATLAFAWLSTLTLLVLLMFLTVWILVHRRRRGDGDIMMTSIKAHHVEGPFQGGGSTNMANLAPASTVAYPGNTSA</sequence>
<comment type="caution">
    <text evidence="1">The sequence shown here is derived from an EMBL/GenBank/DDBJ whole genome shotgun (WGS) entry which is preliminary data.</text>
</comment>
<protein>
    <submittedName>
        <fullName evidence="1">Uncharacterized protein</fullName>
    </submittedName>
</protein>
<evidence type="ECO:0000313" key="1">
    <source>
        <dbReference type="EMBL" id="KAJ9126280.1"/>
    </source>
</evidence>
<reference evidence="1" key="1">
    <citation type="submission" date="2023-04" db="EMBL/GenBank/DDBJ databases">
        <title>Draft Genome sequencing of Naganishia species isolated from polar environments using Oxford Nanopore Technology.</title>
        <authorList>
            <person name="Leo P."/>
            <person name="Venkateswaran K."/>
        </authorList>
    </citation>
    <scope>NUCLEOTIDE SEQUENCE</scope>
    <source>
        <strain evidence="1">DBVPG 5303</strain>
    </source>
</reference>
<organism evidence="1 2">
    <name type="scientific">Naganishia onofrii</name>
    <dbReference type="NCBI Taxonomy" id="1851511"/>
    <lineage>
        <taxon>Eukaryota</taxon>
        <taxon>Fungi</taxon>
        <taxon>Dikarya</taxon>
        <taxon>Basidiomycota</taxon>
        <taxon>Agaricomycotina</taxon>
        <taxon>Tremellomycetes</taxon>
        <taxon>Filobasidiales</taxon>
        <taxon>Filobasidiaceae</taxon>
        <taxon>Naganishia</taxon>
    </lineage>
</organism>
<proteinExistence type="predicted"/>
<accession>A0ACC2XQH7</accession>
<evidence type="ECO:0000313" key="2">
    <source>
        <dbReference type="Proteomes" id="UP001234202"/>
    </source>
</evidence>
<keyword evidence="2" id="KW-1185">Reference proteome</keyword>
<dbReference type="Proteomes" id="UP001234202">
    <property type="component" value="Unassembled WGS sequence"/>
</dbReference>